<reference evidence="8 9" key="1">
    <citation type="submission" date="2020-10" db="EMBL/GenBank/DDBJ databases">
        <title>The Coptis chinensis genome and diversification of protoberbering-type alkaloids.</title>
        <authorList>
            <person name="Wang B."/>
            <person name="Shu S."/>
            <person name="Song C."/>
            <person name="Liu Y."/>
        </authorList>
    </citation>
    <scope>NUCLEOTIDE SEQUENCE [LARGE SCALE GENOMIC DNA]</scope>
    <source>
        <strain evidence="8">HL-2020</strain>
        <tissue evidence="8">Leaf</tissue>
    </source>
</reference>
<dbReference type="InterPro" id="IPR055414">
    <property type="entry name" value="LRR_R13L4/SHOC2-like"/>
</dbReference>
<feature type="domain" description="Disease resistance R13L4/SHOC-2-like LRR" evidence="7">
    <location>
        <begin position="335"/>
        <end position="475"/>
    </location>
</feature>
<comment type="caution">
    <text evidence="8">The sequence shown here is derived from an EMBL/GenBank/DDBJ whole genome shotgun (WGS) entry which is preliminary data.</text>
</comment>
<dbReference type="GO" id="GO:0006952">
    <property type="term" value="P:defense response"/>
    <property type="evidence" value="ECO:0007669"/>
    <property type="project" value="UniProtKB-KW"/>
</dbReference>
<dbReference type="Pfam" id="PF23247">
    <property type="entry name" value="LRR_RPS2"/>
    <property type="match status" value="1"/>
</dbReference>
<dbReference type="PRINTS" id="PR00364">
    <property type="entry name" value="DISEASERSIST"/>
</dbReference>
<gene>
    <name evidence="8" type="ORF">IFM89_024104</name>
</gene>
<dbReference type="Pfam" id="PF00931">
    <property type="entry name" value="NB-ARC"/>
    <property type="match status" value="1"/>
</dbReference>
<dbReference type="GO" id="GO:0043531">
    <property type="term" value="F:ADP binding"/>
    <property type="evidence" value="ECO:0007669"/>
    <property type="project" value="InterPro"/>
</dbReference>
<evidence type="ECO:0000313" key="9">
    <source>
        <dbReference type="Proteomes" id="UP000631114"/>
    </source>
</evidence>
<dbReference type="AlphaFoldDB" id="A0A835HCT1"/>
<accession>A0A835HCT1</accession>
<dbReference type="Pfam" id="PF23598">
    <property type="entry name" value="LRR_14"/>
    <property type="match status" value="1"/>
</dbReference>
<dbReference type="InterPro" id="IPR057135">
    <property type="entry name" value="At4g27190-like_LRR"/>
</dbReference>
<keyword evidence="2" id="KW-0433">Leucine-rich repeat</keyword>
<keyword evidence="4" id="KW-0175">Coiled coil</keyword>
<evidence type="ECO:0000259" key="5">
    <source>
        <dbReference type="Pfam" id="PF00931"/>
    </source>
</evidence>
<dbReference type="PROSITE" id="PS51450">
    <property type="entry name" value="LRR"/>
    <property type="match status" value="1"/>
</dbReference>
<dbReference type="InterPro" id="IPR003591">
    <property type="entry name" value="Leu-rich_rpt_typical-subtyp"/>
</dbReference>
<dbReference type="InterPro" id="IPR032675">
    <property type="entry name" value="LRR_dom_sf"/>
</dbReference>
<protein>
    <recommendedName>
        <fullName evidence="10">Disease resistance protein</fullName>
    </recommendedName>
</protein>
<evidence type="ECO:0000256" key="1">
    <source>
        <dbReference type="ARBA" id="ARBA00008894"/>
    </source>
</evidence>
<evidence type="ECO:0000256" key="4">
    <source>
        <dbReference type="SAM" id="Coils"/>
    </source>
</evidence>
<name>A0A835HCT1_9MAGN</name>
<dbReference type="Gene3D" id="3.80.10.10">
    <property type="entry name" value="Ribonuclease Inhibitor"/>
    <property type="match status" value="2"/>
</dbReference>
<evidence type="ECO:0000313" key="8">
    <source>
        <dbReference type="EMBL" id="KAF9598070.1"/>
    </source>
</evidence>
<dbReference type="SMART" id="SM00369">
    <property type="entry name" value="LRR_TYP"/>
    <property type="match status" value="2"/>
</dbReference>
<dbReference type="SUPFAM" id="SSF52058">
    <property type="entry name" value="L domain-like"/>
    <property type="match status" value="1"/>
</dbReference>
<keyword evidence="9" id="KW-1185">Reference proteome</keyword>
<dbReference type="PANTHER" id="PTHR33463:SF209">
    <property type="entry name" value="DISEASE RESISTANCE PROTEIN RPS2-LIKE"/>
    <property type="match status" value="1"/>
</dbReference>
<dbReference type="PANTHER" id="PTHR33463">
    <property type="entry name" value="NB-ARC DOMAIN-CONTAINING PROTEIN-RELATED"/>
    <property type="match status" value="1"/>
</dbReference>
<keyword evidence="3" id="KW-0677">Repeat</keyword>
<dbReference type="InterPro" id="IPR001611">
    <property type="entry name" value="Leu-rich_rpt"/>
</dbReference>
<dbReference type="InterPro" id="IPR027417">
    <property type="entry name" value="P-loop_NTPase"/>
</dbReference>
<dbReference type="OrthoDB" id="1898799at2759"/>
<sequence length="762" mass="87032">MEAGSAVAGGVTAPVITHGERELNYIIRFERNIKNLGDNIDTLEANRRDVRSWVDAARNNNHLIRKTVETWLRQADRLFEEATQLKSEAGDINSWWKGWVTCSRFSLGRKAAKKNVDIQKHLGEGSKFDENNVSDPMPAQSYGPEPIVGFENFASREATKSKVIEALKNDKISLVGIFGMAGVGKTMLMQAIMAQVKKEKLFDEFANFEIATDVLFDYMMGEKLIRDVDTFEEARNRLHATIEKLTSAGLLLKNYYGRIMMHDVVRDVAVSIACEERNEFIVKAKMSFDEWPDMELEKCKRLSLMDTKIRYHPFPSQIKAPNLLTLSFNCFNDLDEIPSNFFQEMTNLLTLDLSNTNIRSLPASLSSLTNLRTLRMNWCYKLTNISPVVELNRLEILYLNESGIENFPEEMGRLTSLKSLNFLRTTTPYTTISPKVISRLFRLQEFSGNYIENLQFSSENDASPFKISLGKHDISYFRYHMERTEFRRNLFLTLSSISISHLIQVLLPKTIFLYLQCEGIENVLQLDKIEVSFPNLRVLAVEKCGKLVTLIPCRDFVPESVDQYEGDGVEQGSSSTRLCYLPPSPIFHNLTHLTIGNCMKLKHLFPLRVFQHLSKLERMYVESCSALEILFPDDSDMESGDVEKDKASHPLLNYFGLLDLPKLLSFSGSDSLVVDWPSAKYIHVGHCSNLKRLPLGTHSVPKLEEFTITDQEWFNKLEWDDQRIKAELQTLLKVMEDSDEAADAKIMEAISRADEDSDEDST</sequence>
<evidence type="ECO:0000259" key="6">
    <source>
        <dbReference type="Pfam" id="PF23247"/>
    </source>
</evidence>
<evidence type="ECO:0000259" key="7">
    <source>
        <dbReference type="Pfam" id="PF23598"/>
    </source>
</evidence>
<dbReference type="EMBL" id="JADFTS010000007">
    <property type="protein sequence ID" value="KAF9598070.1"/>
    <property type="molecule type" value="Genomic_DNA"/>
</dbReference>
<comment type="similarity">
    <text evidence="1">Belongs to the disease resistance NB-LRR family.</text>
</comment>
<feature type="domain" description="Disease resistance protein At4g27190-like leucine-rich repeats" evidence="6">
    <location>
        <begin position="584"/>
        <end position="693"/>
    </location>
</feature>
<evidence type="ECO:0008006" key="10">
    <source>
        <dbReference type="Google" id="ProtNLM"/>
    </source>
</evidence>
<proteinExistence type="inferred from homology"/>
<dbReference type="InterPro" id="IPR002182">
    <property type="entry name" value="NB-ARC"/>
</dbReference>
<dbReference type="Proteomes" id="UP000631114">
    <property type="component" value="Unassembled WGS sequence"/>
</dbReference>
<dbReference type="Gene3D" id="3.40.50.300">
    <property type="entry name" value="P-loop containing nucleotide triphosphate hydrolases"/>
    <property type="match status" value="1"/>
</dbReference>
<feature type="coiled-coil region" evidence="4">
    <location>
        <begin position="26"/>
        <end position="88"/>
    </location>
</feature>
<dbReference type="InterPro" id="IPR050905">
    <property type="entry name" value="Plant_NBS-LRR"/>
</dbReference>
<evidence type="ECO:0000256" key="2">
    <source>
        <dbReference type="ARBA" id="ARBA00022614"/>
    </source>
</evidence>
<dbReference type="SUPFAM" id="SSF52540">
    <property type="entry name" value="P-loop containing nucleoside triphosphate hydrolases"/>
    <property type="match status" value="1"/>
</dbReference>
<evidence type="ECO:0000256" key="3">
    <source>
        <dbReference type="ARBA" id="ARBA00022737"/>
    </source>
</evidence>
<feature type="domain" description="NB-ARC" evidence="5">
    <location>
        <begin position="157"/>
        <end position="234"/>
    </location>
</feature>
<organism evidence="8 9">
    <name type="scientific">Coptis chinensis</name>
    <dbReference type="NCBI Taxonomy" id="261450"/>
    <lineage>
        <taxon>Eukaryota</taxon>
        <taxon>Viridiplantae</taxon>
        <taxon>Streptophyta</taxon>
        <taxon>Embryophyta</taxon>
        <taxon>Tracheophyta</taxon>
        <taxon>Spermatophyta</taxon>
        <taxon>Magnoliopsida</taxon>
        <taxon>Ranunculales</taxon>
        <taxon>Ranunculaceae</taxon>
        <taxon>Coptidoideae</taxon>
        <taxon>Coptis</taxon>
    </lineage>
</organism>